<name>A0A1H5Y423_9ACTN</name>
<proteinExistence type="inferred from homology"/>
<evidence type="ECO:0000256" key="3">
    <source>
        <dbReference type="ARBA" id="ARBA00022475"/>
    </source>
</evidence>
<feature type="transmembrane region" description="Helical" evidence="7">
    <location>
        <begin position="258"/>
        <end position="281"/>
    </location>
</feature>
<feature type="transmembrane region" description="Helical" evidence="7">
    <location>
        <begin position="229"/>
        <end position="252"/>
    </location>
</feature>
<feature type="transmembrane region" description="Helical" evidence="7">
    <location>
        <begin position="424"/>
        <end position="444"/>
    </location>
</feature>
<keyword evidence="10" id="KW-1185">Reference proteome</keyword>
<feature type="transmembrane region" description="Helical" evidence="7">
    <location>
        <begin position="201"/>
        <end position="222"/>
    </location>
</feature>
<evidence type="ECO:0000313" key="10">
    <source>
        <dbReference type="Proteomes" id="UP000236754"/>
    </source>
</evidence>
<evidence type="ECO:0000256" key="7">
    <source>
        <dbReference type="SAM" id="Phobius"/>
    </source>
</evidence>
<evidence type="ECO:0000313" key="9">
    <source>
        <dbReference type="EMBL" id="SEG18741.1"/>
    </source>
</evidence>
<evidence type="ECO:0000256" key="6">
    <source>
        <dbReference type="ARBA" id="ARBA00023136"/>
    </source>
</evidence>
<evidence type="ECO:0000256" key="1">
    <source>
        <dbReference type="ARBA" id="ARBA00004651"/>
    </source>
</evidence>
<evidence type="ECO:0000256" key="4">
    <source>
        <dbReference type="ARBA" id="ARBA00022692"/>
    </source>
</evidence>
<dbReference type="OrthoDB" id="3326149at2"/>
<dbReference type="EMBL" id="FNVU01000003">
    <property type="protein sequence ID" value="SEG18741.1"/>
    <property type="molecule type" value="Genomic_DNA"/>
</dbReference>
<keyword evidence="5 7" id="KW-1133">Transmembrane helix</keyword>
<feature type="transmembrane region" description="Helical" evidence="7">
    <location>
        <begin position="146"/>
        <end position="166"/>
    </location>
</feature>
<gene>
    <name evidence="9" type="ORF">SAMN05216223_103552</name>
</gene>
<feature type="transmembrane region" description="Helical" evidence="7">
    <location>
        <begin position="116"/>
        <end position="134"/>
    </location>
</feature>
<evidence type="ECO:0000256" key="2">
    <source>
        <dbReference type="ARBA" id="ARBA00006162"/>
    </source>
</evidence>
<feature type="transmembrane region" description="Helical" evidence="7">
    <location>
        <begin position="357"/>
        <end position="376"/>
    </location>
</feature>
<keyword evidence="6 7" id="KW-0472">Membrane</keyword>
<dbReference type="RefSeq" id="WP_103885258.1">
    <property type="nucleotide sequence ID" value="NZ_FNVU01000003.1"/>
</dbReference>
<dbReference type="Pfam" id="PF08817">
    <property type="entry name" value="YukD"/>
    <property type="match status" value="1"/>
</dbReference>
<dbReference type="NCBIfam" id="TIGR03920">
    <property type="entry name" value="T7SS_EccD"/>
    <property type="match status" value="1"/>
</dbReference>
<feature type="transmembrane region" description="Helical" evidence="7">
    <location>
        <begin position="307"/>
        <end position="326"/>
    </location>
</feature>
<comment type="similarity">
    <text evidence="2">Belongs to the EccD/Snm4 family.</text>
</comment>
<evidence type="ECO:0000259" key="8">
    <source>
        <dbReference type="Pfam" id="PF19053"/>
    </source>
</evidence>
<dbReference type="Proteomes" id="UP000236754">
    <property type="component" value="Unassembled WGS sequence"/>
</dbReference>
<reference evidence="9 10" key="1">
    <citation type="submission" date="2016-10" db="EMBL/GenBank/DDBJ databases">
        <authorList>
            <person name="de Groot N.N."/>
        </authorList>
    </citation>
    <scope>NUCLEOTIDE SEQUENCE [LARGE SCALE GENOMIC DNA]</scope>
    <source>
        <strain evidence="9 10">CGMCC 4.2023</strain>
    </source>
</reference>
<dbReference type="InterPro" id="IPR044049">
    <property type="entry name" value="EccD_transm"/>
</dbReference>
<accession>A0A1H5Y423</accession>
<feature type="transmembrane region" description="Helical" evidence="7">
    <location>
        <begin position="382"/>
        <end position="403"/>
    </location>
</feature>
<keyword evidence="3" id="KW-1003">Cell membrane</keyword>
<dbReference type="AlphaFoldDB" id="A0A1H5Y423"/>
<protein>
    <submittedName>
        <fullName evidence="9">Type VII secretion integral membrane protein EccD</fullName>
    </submittedName>
</protein>
<dbReference type="InterPro" id="IPR006707">
    <property type="entry name" value="T7SS_EccD"/>
</dbReference>
<dbReference type="GO" id="GO:0005886">
    <property type="term" value="C:plasma membrane"/>
    <property type="evidence" value="ECO:0007669"/>
    <property type="project" value="UniProtKB-SubCell"/>
</dbReference>
<keyword evidence="4 7" id="KW-0812">Transmembrane</keyword>
<feature type="transmembrane region" description="Helical" evidence="7">
    <location>
        <begin position="178"/>
        <end position="195"/>
    </location>
</feature>
<sequence>MENERCHVTVVGARRRVDLAVPAEAAIAEYTPALLQLVGQVEFDETLPPVWSLALPGAVPFAPEASLRESGVADGATLYLRDVAADEFDEPVVTDLEETVARTDQGFRVWNRRSRAYTTLILGVLSLIAGFVVLARTGGRDSVLPATRACAVLVALSLAVLAWQATRQGWSLPLRLRLIMAYAAMPLLAVAGATLPRPSSVAPVLVALGAGALLGALIGLLAIRHATTLLAVAITALALALTACLTAAHATLPEASAVVGVTLLAVLGAAPGLSGHFAVLAGSSGSAADGHDDEAGVVSLVKRGQRLLIGTNLLVSAVAAACLVVLGSTHQAFAVALAGCLGVALVLRAGRLTMAPAVVPVVVAGTTGLAATLTRAPGAFGAPGWAGPAVLLGAAVLALAAGLGRAFRGAGTSARPSWIDPLSGFLMVACVPLAVGVFGVYGTLLNAGRTP</sequence>
<comment type="subcellular location">
    <subcellularLocation>
        <location evidence="1">Cell membrane</location>
        <topology evidence="1">Multi-pass membrane protein</topology>
    </subcellularLocation>
</comment>
<dbReference type="InterPro" id="IPR024962">
    <property type="entry name" value="YukD-like"/>
</dbReference>
<organism evidence="9 10">
    <name type="scientific">Actinacidiphila yanglinensis</name>
    <dbReference type="NCBI Taxonomy" id="310779"/>
    <lineage>
        <taxon>Bacteria</taxon>
        <taxon>Bacillati</taxon>
        <taxon>Actinomycetota</taxon>
        <taxon>Actinomycetes</taxon>
        <taxon>Kitasatosporales</taxon>
        <taxon>Streptomycetaceae</taxon>
        <taxon>Actinacidiphila</taxon>
    </lineage>
</organism>
<feature type="domain" description="EccD-like transmembrane" evidence="8">
    <location>
        <begin position="118"/>
        <end position="444"/>
    </location>
</feature>
<evidence type="ECO:0000256" key="5">
    <source>
        <dbReference type="ARBA" id="ARBA00022989"/>
    </source>
</evidence>
<dbReference type="Gene3D" id="3.10.20.90">
    <property type="entry name" value="Phosphatidylinositol 3-kinase Catalytic Subunit, Chain A, domain 1"/>
    <property type="match status" value="1"/>
</dbReference>
<feature type="transmembrane region" description="Helical" evidence="7">
    <location>
        <begin position="332"/>
        <end position="350"/>
    </location>
</feature>
<dbReference type="Pfam" id="PF19053">
    <property type="entry name" value="EccD"/>
    <property type="match status" value="1"/>
</dbReference>